<gene>
    <name evidence="1" type="ORF">L207DRAFT_600653</name>
</gene>
<keyword evidence="2" id="KW-1185">Reference proteome</keyword>
<evidence type="ECO:0000313" key="2">
    <source>
        <dbReference type="Proteomes" id="UP000235786"/>
    </source>
</evidence>
<name>A0A2J6RDG8_HYAVF</name>
<organism evidence="1 2">
    <name type="scientific">Hyaloscypha variabilis (strain UAMH 11265 / GT02V1 / F)</name>
    <name type="common">Meliniomyces variabilis</name>
    <dbReference type="NCBI Taxonomy" id="1149755"/>
    <lineage>
        <taxon>Eukaryota</taxon>
        <taxon>Fungi</taxon>
        <taxon>Dikarya</taxon>
        <taxon>Ascomycota</taxon>
        <taxon>Pezizomycotina</taxon>
        <taxon>Leotiomycetes</taxon>
        <taxon>Helotiales</taxon>
        <taxon>Hyaloscyphaceae</taxon>
        <taxon>Hyaloscypha</taxon>
        <taxon>Hyaloscypha variabilis</taxon>
    </lineage>
</organism>
<accession>A0A2J6RDG8</accession>
<reference evidence="1 2" key="1">
    <citation type="submission" date="2016-04" db="EMBL/GenBank/DDBJ databases">
        <title>A degradative enzymes factory behind the ericoid mycorrhizal symbiosis.</title>
        <authorList>
            <consortium name="DOE Joint Genome Institute"/>
            <person name="Martino E."/>
            <person name="Morin E."/>
            <person name="Grelet G."/>
            <person name="Kuo A."/>
            <person name="Kohler A."/>
            <person name="Daghino S."/>
            <person name="Barry K."/>
            <person name="Choi C."/>
            <person name="Cichocki N."/>
            <person name="Clum A."/>
            <person name="Copeland A."/>
            <person name="Hainaut M."/>
            <person name="Haridas S."/>
            <person name="Labutti K."/>
            <person name="Lindquist E."/>
            <person name="Lipzen A."/>
            <person name="Khouja H.-R."/>
            <person name="Murat C."/>
            <person name="Ohm R."/>
            <person name="Olson A."/>
            <person name="Spatafora J."/>
            <person name="Veneault-Fourrey C."/>
            <person name="Henrissat B."/>
            <person name="Grigoriev I."/>
            <person name="Martin F."/>
            <person name="Perotto S."/>
        </authorList>
    </citation>
    <scope>NUCLEOTIDE SEQUENCE [LARGE SCALE GENOMIC DNA]</scope>
    <source>
        <strain evidence="1 2">F</strain>
    </source>
</reference>
<dbReference type="Proteomes" id="UP000235786">
    <property type="component" value="Unassembled WGS sequence"/>
</dbReference>
<protein>
    <submittedName>
        <fullName evidence="1">Uncharacterized protein</fullName>
    </submittedName>
</protein>
<evidence type="ECO:0000313" key="1">
    <source>
        <dbReference type="EMBL" id="PMD36562.1"/>
    </source>
</evidence>
<sequence length="437" mass="47479">MQGTYTSSATSTWARTCTAREFWYWRIVGSFATQKEVFESIGEESEARLLSLPANGRTGRERNGIASMADRLCRAEILNNQSCRRGARCDVCGGYGGYGATIITALDQRISQETKGNRREDRECCAAEDGEQNRSSLLKRVSAFASRNPPIPVTPRKRSEANCSPQDSFIGRDETNHCPLQSPSSTPAECGQQQASVFRNDGGTCGAMSIEKGSACARTPVAGVRWWMWVGMLVSSFAIMERLISGHQTPSEEAITPRITVPNRVYLPVLETRLAFESVLREVAACDGGPTVLRAIQMLRCSRYSSDGRVDRCPSPRPMGAHPCLGDRRARDALEALARKRTQRGQLPAAAAEYKCMTRNDTTEPSTEYCTAVGVLSTKYSAGYSTSGLYCTAQCTVHSTAAAKRDDVSSVALSSAHLQHCPAVSSRQGSQSALSPL</sequence>
<dbReference type="EMBL" id="KZ613950">
    <property type="protein sequence ID" value="PMD36562.1"/>
    <property type="molecule type" value="Genomic_DNA"/>
</dbReference>
<proteinExistence type="predicted"/>
<dbReference type="AlphaFoldDB" id="A0A2J6RDG8"/>